<reference evidence="3" key="1">
    <citation type="journal article" date="2019" name="Int. J. Syst. Evol. Microbiol.">
        <title>The Global Catalogue of Microorganisms (GCM) 10K type strain sequencing project: providing services to taxonomists for standard genome sequencing and annotation.</title>
        <authorList>
            <consortium name="The Broad Institute Genomics Platform"/>
            <consortium name="The Broad Institute Genome Sequencing Center for Infectious Disease"/>
            <person name="Wu L."/>
            <person name="Ma J."/>
        </authorList>
    </citation>
    <scope>NUCLEOTIDE SEQUENCE [LARGE SCALE GENOMIC DNA]</scope>
    <source>
        <strain evidence="3">JCM 18952</strain>
    </source>
</reference>
<dbReference type="EMBL" id="BAABLK010000002">
    <property type="protein sequence ID" value="GAA5225473.1"/>
    <property type="molecule type" value="Genomic_DNA"/>
</dbReference>
<keyword evidence="3" id="KW-1185">Reference proteome</keyword>
<sequence length="182" mass="18803">MGCDRAGTKETGRTHPGADDLAIGPMVYQGAVLTYQGKDLPGAPPSPDAHGLMYYKTRAQLPPDATMTVFVVGISLPFAGIMTENGPAAGYPSATYPGAVWRNGGAGRALWAGGFSLFGQFSTCLLSEVRVEGKTTPLRFPSLTASIPAASSGSAKDAAAAYPGQARICVTNNRASMRPFGC</sequence>
<feature type="compositionally biased region" description="Basic and acidic residues" evidence="1">
    <location>
        <begin position="1"/>
        <end position="18"/>
    </location>
</feature>
<proteinExistence type="predicted"/>
<dbReference type="Proteomes" id="UP001501257">
    <property type="component" value="Unassembled WGS sequence"/>
</dbReference>
<comment type="caution">
    <text evidence="2">The sequence shown here is derived from an EMBL/GenBank/DDBJ whole genome shotgun (WGS) entry which is preliminary data.</text>
</comment>
<evidence type="ECO:0000256" key="1">
    <source>
        <dbReference type="SAM" id="MobiDB-lite"/>
    </source>
</evidence>
<accession>A0ABP9THZ3</accession>
<protein>
    <submittedName>
        <fullName evidence="2">Uncharacterized protein</fullName>
    </submittedName>
</protein>
<evidence type="ECO:0000313" key="2">
    <source>
        <dbReference type="EMBL" id="GAA5225473.1"/>
    </source>
</evidence>
<gene>
    <name evidence="2" type="ORF">GCM10025778_00030</name>
</gene>
<evidence type="ECO:0000313" key="3">
    <source>
        <dbReference type="Proteomes" id="UP001501257"/>
    </source>
</evidence>
<name>A0ABP9THZ3_9MICC</name>
<feature type="region of interest" description="Disordered" evidence="1">
    <location>
        <begin position="1"/>
        <end position="21"/>
    </location>
</feature>
<organism evidence="2 3">
    <name type="scientific">Paeniglutamicibacter antarcticus</name>
    <dbReference type="NCBI Taxonomy" id="494023"/>
    <lineage>
        <taxon>Bacteria</taxon>
        <taxon>Bacillati</taxon>
        <taxon>Actinomycetota</taxon>
        <taxon>Actinomycetes</taxon>
        <taxon>Micrococcales</taxon>
        <taxon>Micrococcaceae</taxon>
        <taxon>Paeniglutamicibacter</taxon>
    </lineage>
</organism>